<comment type="cofactor">
    <cofactor evidence="1">
        <name>FAD</name>
        <dbReference type="ChEBI" id="CHEBI:57692"/>
    </cofactor>
</comment>
<keyword evidence="4" id="KW-0560">Oxidoreductase</keyword>
<dbReference type="InterPro" id="IPR028202">
    <property type="entry name" value="Reductase_C"/>
</dbReference>
<evidence type="ECO:0000259" key="5">
    <source>
        <dbReference type="Pfam" id="PF07992"/>
    </source>
</evidence>
<evidence type="ECO:0000256" key="3">
    <source>
        <dbReference type="ARBA" id="ARBA00022827"/>
    </source>
</evidence>
<dbReference type="GO" id="GO:0005737">
    <property type="term" value="C:cytoplasm"/>
    <property type="evidence" value="ECO:0007669"/>
    <property type="project" value="TreeGrafter"/>
</dbReference>
<evidence type="ECO:0000256" key="1">
    <source>
        <dbReference type="ARBA" id="ARBA00001974"/>
    </source>
</evidence>
<evidence type="ECO:0000256" key="4">
    <source>
        <dbReference type="ARBA" id="ARBA00023002"/>
    </source>
</evidence>
<protein>
    <submittedName>
        <fullName evidence="7">Reductase C-terminal</fullName>
    </submittedName>
</protein>
<dbReference type="Gene3D" id="3.50.50.60">
    <property type="entry name" value="FAD/NAD(P)-binding domain"/>
    <property type="match status" value="2"/>
</dbReference>
<dbReference type="OrthoDB" id="4475657at2"/>
<dbReference type="Gene3D" id="3.30.390.30">
    <property type="match status" value="1"/>
</dbReference>
<dbReference type="InterPro" id="IPR036188">
    <property type="entry name" value="FAD/NAD-bd_sf"/>
</dbReference>
<feature type="domain" description="Reductase C-terminal" evidence="6">
    <location>
        <begin position="327"/>
        <end position="399"/>
    </location>
</feature>
<feature type="domain" description="FAD/NAD(P)-binding" evidence="5">
    <location>
        <begin position="6"/>
        <end position="305"/>
    </location>
</feature>
<dbReference type="PANTHER" id="PTHR43557">
    <property type="entry name" value="APOPTOSIS-INDUCING FACTOR 1"/>
    <property type="match status" value="1"/>
</dbReference>
<dbReference type="InterPro" id="IPR050446">
    <property type="entry name" value="FAD-oxidoreductase/Apoptosis"/>
</dbReference>
<reference evidence="8" key="1">
    <citation type="submission" date="2016-10" db="EMBL/GenBank/DDBJ databases">
        <authorList>
            <person name="Varghese N."/>
        </authorList>
    </citation>
    <scope>NUCLEOTIDE SEQUENCE [LARGE SCALE GENOMIC DNA]</scope>
    <source>
        <strain evidence="8">DSM 44719</strain>
    </source>
</reference>
<dbReference type="RefSeq" id="WP_073358329.1">
    <property type="nucleotide sequence ID" value="NZ_FNTL01000004.1"/>
</dbReference>
<dbReference type="InterPro" id="IPR016156">
    <property type="entry name" value="FAD/NAD-linked_Rdtase_dimer_sf"/>
</dbReference>
<dbReference type="PANTHER" id="PTHR43557:SF2">
    <property type="entry name" value="RIESKE DOMAIN-CONTAINING PROTEIN-RELATED"/>
    <property type="match status" value="1"/>
</dbReference>
<keyword evidence="3" id="KW-0274">FAD</keyword>
<dbReference type="SUPFAM" id="SSF51905">
    <property type="entry name" value="FAD/NAD(P)-binding domain"/>
    <property type="match status" value="1"/>
</dbReference>
<dbReference type="PRINTS" id="PR00368">
    <property type="entry name" value="FADPNR"/>
</dbReference>
<dbReference type="InterPro" id="IPR023753">
    <property type="entry name" value="FAD/NAD-binding_dom"/>
</dbReference>
<dbReference type="AlphaFoldDB" id="A0A1H4ZCY1"/>
<dbReference type="PRINTS" id="PR00411">
    <property type="entry name" value="PNDRDTASEI"/>
</dbReference>
<dbReference type="SUPFAM" id="SSF55424">
    <property type="entry name" value="FAD/NAD-linked reductases, dimerisation (C-terminal) domain"/>
    <property type="match status" value="1"/>
</dbReference>
<proteinExistence type="predicted"/>
<keyword evidence="2" id="KW-0285">Flavoprotein</keyword>
<dbReference type="GO" id="GO:0016651">
    <property type="term" value="F:oxidoreductase activity, acting on NAD(P)H"/>
    <property type="evidence" value="ECO:0007669"/>
    <property type="project" value="TreeGrafter"/>
</dbReference>
<dbReference type="EMBL" id="FNTL01000004">
    <property type="protein sequence ID" value="SED28009.1"/>
    <property type="molecule type" value="Genomic_DNA"/>
</dbReference>
<evidence type="ECO:0000256" key="2">
    <source>
        <dbReference type="ARBA" id="ARBA00022630"/>
    </source>
</evidence>
<evidence type="ECO:0000259" key="6">
    <source>
        <dbReference type="Pfam" id="PF14759"/>
    </source>
</evidence>
<name>A0A1H4ZCY1_RHOJO</name>
<organism evidence="7 8">
    <name type="scientific">Rhodococcus jostii</name>
    <dbReference type="NCBI Taxonomy" id="132919"/>
    <lineage>
        <taxon>Bacteria</taxon>
        <taxon>Bacillati</taxon>
        <taxon>Actinomycetota</taxon>
        <taxon>Actinomycetes</taxon>
        <taxon>Mycobacteriales</taxon>
        <taxon>Nocardiaceae</taxon>
        <taxon>Rhodococcus</taxon>
    </lineage>
</organism>
<evidence type="ECO:0000313" key="8">
    <source>
        <dbReference type="Proteomes" id="UP000183407"/>
    </source>
</evidence>
<gene>
    <name evidence="7" type="ORF">SAMN04490220_4051</name>
</gene>
<accession>A0A1H4ZCY1</accession>
<dbReference type="Pfam" id="PF14759">
    <property type="entry name" value="Reductase_C"/>
    <property type="match status" value="1"/>
</dbReference>
<dbReference type="Pfam" id="PF07992">
    <property type="entry name" value="Pyr_redox_2"/>
    <property type="match status" value="1"/>
</dbReference>
<sequence length="412" mass="44020">MSRFQRIVVVGGSLAGMNVIQELRRLGYAGGLTLVGEEDVQSPYDRTELSKKLLTGTIDPDDLYLLTTEEIDELDLDLRLGRRATSLSLDPSRHTLTLDDATILEFDALVVATGSRARRPAFMGGLAGVHVLRTLPDALALRAELDSARNIVVVGAGFIGAEVAASVRSRGQSVTLVDPQPTPLGTVLGPIVGSHFADLHTRHGTDLELGVGVQELVGDGRVSGVRLTDGRLLPADLVVVGVGGAPVTEWLDGSGVEVDNGVLCDDGGHTNVPGIYAVGDAARWYSDYYGTQVRSEHWNNATLQATVVAENIVAAAKKSTLCAVPSFWSDQYRKRTQMVGCPRPTDEVCFVSGGPGEERFVALYGRDDRVTGVISFNSPRGLIKYQHLVAEGASWSASTALPDNIIPTDTRY</sequence>
<dbReference type="Proteomes" id="UP000183407">
    <property type="component" value="Unassembled WGS sequence"/>
</dbReference>
<evidence type="ECO:0000313" key="7">
    <source>
        <dbReference type="EMBL" id="SED28009.1"/>
    </source>
</evidence>